<name>A0ABN1TZ10_9ACTN</name>
<organism evidence="1 2">
    <name type="scientific">Nocardioides dubius</name>
    <dbReference type="NCBI Taxonomy" id="317019"/>
    <lineage>
        <taxon>Bacteria</taxon>
        <taxon>Bacillati</taxon>
        <taxon>Actinomycetota</taxon>
        <taxon>Actinomycetes</taxon>
        <taxon>Propionibacteriales</taxon>
        <taxon>Nocardioidaceae</taxon>
        <taxon>Nocardioides</taxon>
    </lineage>
</organism>
<gene>
    <name evidence="1" type="ORF">GCM10009668_31700</name>
</gene>
<dbReference type="EMBL" id="BAAALG010000011">
    <property type="protein sequence ID" value="GAA1109039.1"/>
    <property type="molecule type" value="Genomic_DNA"/>
</dbReference>
<evidence type="ECO:0000313" key="1">
    <source>
        <dbReference type="EMBL" id="GAA1109039.1"/>
    </source>
</evidence>
<dbReference type="Proteomes" id="UP001501581">
    <property type="component" value="Unassembled WGS sequence"/>
</dbReference>
<protein>
    <submittedName>
        <fullName evidence="1">Uncharacterized protein</fullName>
    </submittedName>
</protein>
<evidence type="ECO:0000313" key="2">
    <source>
        <dbReference type="Proteomes" id="UP001501581"/>
    </source>
</evidence>
<comment type="caution">
    <text evidence="1">The sequence shown here is derived from an EMBL/GenBank/DDBJ whole genome shotgun (WGS) entry which is preliminary data.</text>
</comment>
<keyword evidence="2" id="KW-1185">Reference proteome</keyword>
<proteinExistence type="predicted"/>
<sequence length="67" mass="7179">MSNIKKPWTTNERLVMPICAASARTQQATAARTTQAHVARVGVHAAHAATGADFGTSGTQHWRPPTR</sequence>
<reference evidence="1 2" key="1">
    <citation type="journal article" date="2019" name="Int. J. Syst. Evol. Microbiol.">
        <title>The Global Catalogue of Microorganisms (GCM) 10K type strain sequencing project: providing services to taxonomists for standard genome sequencing and annotation.</title>
        <authorList>
            <consortium name="The Broad Institute Genomics Platform"/>
            <consortium name="The Broad Institute Genome Sequencing Center for Infectious Disease"/>
            <person name="Wu L."/>
            <person name="Ma J."/>
        </authorList>
    </citation>
    <scope>NUCLEOTIDE SEQUENCE [LARGE SCALE GENOMIC DNA]</scope>
    <source>
        <strain evidence="1 2">JCM 13008</strain>
    </source>
</reference>
<accession>A0ABN1TZ10</accession>